<keyword evidence="2 6" id="KW-0732">Signal</keyword>
<evidence type="ECO:0000256" key="2">
    <source>
        <dbReference type="ARBA" id="ARBA00022729"/>
    </source>
</evidence>
<evidence type="ECO:0000256" key="5">
    <source>
        <dbReference type="SAM" id="Phobius"/>
    </source>
</evidence>
<dbReference type="SMART" id="SM00369">
    <property type="entry name" value="LRR_TYP"/>
    <property type="match status" value="14"/>
</dbReference>
<dbReference type="SUPFAM" id="SSF52058">
    <property type="entry name" value="L domain-like"/>
    <property type="match status" value="2"/>
</dbReference>
<keyword evidence="3" id="KW-0677">Repeat</keyword>
<accession>A0A7K7FNZ8</accession>
<feature type="domain" description="LRRCT" evidence="7">
    <location>
        <begin position="420"/>
        <end position="472"/>
    </location>
</feature>
<dbReference type="FunFam" id="3.80.10.10:FF:000770">
    <property type="entry name" value="Uncharacterized protein"/>
    <property type="match status" value="1"/>
</dbReference>
<keyword evidence="9" id="KW-1185">Reference proteome</keyword>
<evidence type="ECO:0000313" key="9">
    <source>
        <dbReference type="Proteomes" id="UP000557271"/>
    </source>
</evidence>
<evidence type="ECO:0000256" key="1">
    <source>
        <dbReference type="ARBA" id="ARBA00022614"/>
    </source>
</evidence>
<dbReference type="FunFam" id="3.80.10.10:FF:001164">
    <property type="entry name" value="GH01279p"/>
    <property type="match status" value="1"/>
</dbReference>
<keyword evidence="4" id="KW-0325">Glycoprotein</keyword>
<dbReference type="Pfam" id="PF13855">
    <property type="entry name" value="LRR_8"/>
    <property type="match status" value="4"/>
</dbReference>
<feature type="non-terminal residue" evidence="8">
    <location>
        <position position="1"/>
    </location>
</feature>
<dbReference type="EMBL" id="VZSF01007905">
    <property type="protein sequence ID" value="NWY58994.1"/>
    <property type="molecule type" value="Genomic_DNA"/>
</dbReference>
<dbReference type="InterPro" id="IPR000483">
    <property type="entry name" value="Cys-rich_flank_reg_C"/>
</dbReference>
<reference evidence="8 9" key="1">
    <citation type="submission" date="2019-09" db="EMBL/GenBank/DDBJ databases">
        <title>Bird 10,000 Genomes (B10K) Project - Family phase.</title>
        <authorList>
            <person name="Zhang G."/>
        </authorList>
    </citation>
    <scope>NUCLEOTIDE SEQUENCE [LARGE SCALE GENOMIC DNA]</scope>
    <source>
        <strain evidence="8">B10K-UC-030-51</strain>
    </source>
</reference>
<keyword evidence="1" id="KW-0433">Leucine-rich repeat</keyword>
<dbReference type="Proteomes" id="UP000557271">
    <property type="component" value="Unassembled WGS sequence"/>
</dbReference>
<feature type="transmembrane region" description="Helical" evidence="5">
    <location>
        <begin position="592"/>
        <end position="615"/>
    </location>
</feature>
<gene>
    <name evidence="8" type="primary">Gp5</name>
    <name evidence="8" type="ORF">CHIMIN_R09874</name>
</gene>
<dbReference type="PANTHER" id="PTHR45842:SF12">
    <property type="entry name" value="KEKKON 5, ISOFORM A"/>
    <property type="match status" value="1"/>
</dbReference>
<name>A0A7K7FNZ8_CHIMN</name>
<keyword evidence="5" id="KW-0812">Transmembrane</keyword>
<dbReference type="OrthoDB" id="27267at2759"/>
<dbReference type="PROSITE" id="PS51450">
    <property type="entry name" value="LRR"/>
    <property type="match status" value="3"/>
</dbReference>
<evidence type="ECO:0000313" key="8">
    <source>
        <dbReference type="EMBL" id="NWY58994.1"/>
    </source>
</evidence>
<evidence type="ECO:0000256" key="3">
    <source>
        <dbReference type="ARBA" id="ARBA00022737"/>
    </source>
</evidence>
<dbReference type="Pfam" id="PF00560">
    <property type="entry name" value="LRR_1"/>
    <property type="match status" value="1"/>
</dbReference>
<sequence>MLMFRLSVMIKLFFQLDASICPEKCNCSSKSAIHCSGPHIKDLESLNLPCNMTEIHITDTSVTNLQDVFSRMVELQHLILSSNNISLIAPMAFKGLRRLKALKLLDNKLVQLPPEVFDDMVQLQQLIIENNRLKSIEENLFDKVTSLEELFLNKNQLTALPSGVLKKLAKLKVLNLSRNCLAALPRDIFSTLTRLEKLMLYFNRLSSIESGVFDSLKELLELFLHSNNIQSIAPDAFCCLHKLRSLTLSRNKLEFLPPGLFLHLPDLSKLTLYSNPLKSLPEVLFGEMRHLGSLWLYHTKLSTIPDFVFSNLTNLELLVLSFNPELSVLPKNVFSGLHELRGLSLHTNKISSLPEGIFLSLQKLQNISLFDTRLEVLPRNLFHNLKHLQKVYLNSTKLQSLPGDFFTALPELQEVFLNDNPWKCDCQILGFREWLRNSMEIVKNGPSLMCDSPMALQNISLVALTDDHLKCLPTTAITYQMFSSAYSQTSTSLVTEHLTSSWESSVTAVSDMRTSTRTTTPVPFADFTYSHVEDVGQPRFHFSGVPTQTSPSVIVETNSVRGTDLTSLVWWDELPARRSAEPYFNTRVAYCQLFLCLHGLILALQTVTIVLGLYVMRKLLHSRNTPARPVVLINFLRR</sequence>
<dbReference type="InterPro" id="IPR032675">
    <property type="entry name" value="LRR_dom_sf"/>
</dbReference>
<feature type="signal peptide" evidence="6">
    <location>
        <begin position="1"/>
        <end position="18"/>
    </location>
</feature>
<keyword evidence="5" id="KW-0472">Membrane</keyword>
<protein>
    <submittedName>
        <fullName evidence="8">GPV protein</fullName>
    </submittedName>
</protein>
<dbReference type="InterPro" id="IPR050467">
    <property type="entry name" value="LRFN"/>
</dbReference>
<organism evidence="8 9">
    <name type="scientific">Chionis minor</name>
    <name type="common">Black-faced sheathbill</name>
    <dbReference type="NCBI Taxonomy" id="227182"/>
    <lineage>
        <taxon>Eukaryota</taxon>
        <taxon>Metazoa</taxon>
        <taxon>Chordata</taxon>
        <taxon>Craniata</taxon>
        <taxon>Vertebrata</taxon>
        <taxon>Euteleostomi</taxon>
        <taxon>Archelosauria</taxon>
        <taxon>Archosauria</taxon>
        <taxon>Dinosauria</taxon>
        <taxon>Saurischia</taxon>
        <taxon>Theropoda</taxon>
        <taxon>Coelurosauria</taxon>
        <taxon>Aves</taxon>
        <taxon>Neognathae</taxon>
        <taxon>Neoaves</taxon>
        <taxon>Charadriiformes</taxon>
        <taxon>Chionididae</taxon>
        <taxon>Chionis</taxon>
    </lineage>
</organism>
<proteinExistence type="predicted"/>
<feature type="non-terminal residue" evidence="8">
    <location>
        <position position="638"/>
    </location>
</feature>
<dbReference type="PANTHER" id="PTHR45842">
    <property type="entry name" value="SYNAPTIC ADHESION-LIKE MOLECULE SALM"/>
    <property type="match status" value="1"/>
</dbReference>
<feature type="chain" id="PRO_5029740777" evidence="6">
    <location>
        <begin position="19"/>
        <end position="638"/>
    </location>
</feature>
<evidence type="ECO:0000259" key="7">
    <source>
        <dbReference type="SMART" id="SM00082"/>
    </source>
</evidence>
<dbReference type="Gene3D" id="3.80.10.10">
    <property type="entry name" value="Ribonuclease Inhibitor"/>
    <property type="match status" value="4"/>
</dbReference>
<dbReference type="InterPro" id="IPR003591">
    <property type="entry name" value="Leu-rich_rpt_typical-subtyp"/>
</dbReference>
<evidence type="ECO:0000256" key="4">
    <source>
        <dbReference type="ARBA" id="ARBA00023180"/>
    </source>
</evidence>
<dbReference type="InterPro" id="IPR001611">
    <property type="entry name" value="Leu-rich_rpt"/>
</dbReference>
<evidence type="ECO:0000256" key="6">
    <source>
        <dbReference type="SAM" id="SignalP"/>
    </source>
</evidence>
<dbReference type="SMART" id="SM00082">
    <property type="entry name" value="LRRCT"/>
    <property type="match status" value="1"/>
</dbReference>
<comment type="caution">
    <text evidence="8">The sequence shown here is derived from an EMBL/GenBank/DDBJ whole genome shotgun (WGS) entry which is preliminary data.</text>
</comment>
<dbReference type="AlphaFoldDB" id="A0A7K7FNZ8"/>
<keyword evidence="5" id="KW-1133">Transmembrane helix</keyword>